<evidence type="ECO:0000256" key="1">
    <source>
        <dbReference type="SAM" id="MobiDB-lite"/>
    </source>
</evidence>
<reference evidence="2" key="1">
    <citation type="submission" date="2023-11" db="EMBL/GenBank/DDBJ databases">
        <authorList>
            <person name="Alioto T."/>
            <person name="Alioto T."/>
            <person name="Gomez Garrido J."/>
        </authorList>
    </citation>
    <scope>NUCLEOTIDE SEQUENCE</scope>
</reference>
<gene>
    <name evidence="2" type="ORF">LECACI_7A001047</name>
</gene>
<evidence type="ECO:0000313" key="2">
    <source>
        <dbReference type="EMBL" id="CAK3812427.1"/>
    </source>
</evidence>
<protein>
    <submittedName>
        <fullName evidence="2">Uncharacterized protein</fullName>
    </submittedName>
</protein>
<keyword evidence="3" id="KW-1185">Reference proteome</keyword>
<proteinExistence type="predicted"/>
<dbReference type="AlphaFoldDB" id="A0AAI8YS89"/>
<name>A0AAI8YS89_9PEZI</name>
<sequence>MSGGIEEPYTIATLPKPRDDGRISAALVHSLNGSRKRKRHEIALGIDGESVNIYNVQTQDIASSYALPPHSRLAAPPCSIYCRRAKPLHPQRQTYLAVRDGPNNSKARILSIRENLGKPLEKEQPPRVPVKSERKLANGHIVGIDIIASNNGTEPEDQSVIVSYTDGKVECIPGDLSGSRWEQASDNKIHVEYATLLDCEAARKGLLKGREDVLAALDPTITDSAESTAPPLLFQLTRTRDGDGRQIRLFALRNTTGLFVQGLRNPMEELLAYDLPSRHTTSSETGQYELHAASGLLYQRLATRLTVYDLSGTLPKASFELGRKGSPRVSSFVRLSSATLLAVSQDALAVYETKYGSMLSSLAYPPKATSQVAPVTAESQEQKSLSIVAQFSDLGVVVALSGNSLVACQVGDMLDDGRRARAHGALLIDVMGKAKFIADSEPSELTTKREQKRQKWLEWTSKVDRYFQERDLGALEDLIARDIHLKDEDHLHQQGLLNGSSGTQEPAYWELPPYTYDPRHLDGKKPTYILGKMFAWRNPIDLARRHEHNLEITLLSRNILRWLAMAGFLNPAQIQYVLPEVAAGFESKPHVAPGDIMAAIAEAEPSFMLMSDLVSLPIHWDLAEVVQGLQMFMRSLEDRDPGEPGDDSADVDVTMTYDVDDQSRLEAEVDAAGKQLTLAESALISGLQTRSNVCKLLLTRLQAFPQKQVSRMMHNMLTHEDIDFFISILRIELSDGGWTTSYVDQTIPEQVNPTGLGSAQEHVPSNQGIRNIAHLFSCAMDAVGLSGWLVGRSGEAAATHQLIQDIRNEVSAAAEGLFELRVIGASLQDVCKAAGQVEQQPQQLKRKWQLSEEEEPGPEEKMLPLCGRIEPPTLGAGSKAMKLSRAAMAEQRSKNVGKYSFERIRF</sequence>
<feature type="region of interest" description="Disordered" evidence="1">
    <location>
        <begin position="845"/>
        <end position="865"/>
    </location>
</feature>
<dbReference type="EMBL" id="CAVMBE010000003">
    <property type="protein sequence ID" value="CAK3812427.1"/>
    <property type="molecule type" value="Genomic_DNA"/>
</dbReference>
<evidence type="ECO:0000313" key="3">
    <source>
        <dbReference type="Proteomes" id="UP001296104"/>
    </source>
</evidence>
<organism evidence="2 3">
    <name type="scientific">Lecanosticta acicola</name>
    <dbReference type="NCBI Taxonomy" id="111012"/>
    <lineage>
        <taxon>Eukaryota</taxon>
        <taxon>Fungi</taxon>
        <taxon>Dikarya</taxon>
        <taxon>Ascomycota</taxon>
        <taxon>Pezizomycotina</taxon>
        <taxon>Dothideomycetes</taxon>
        <taxon>Dothideomycetidae</taxon>
        <taxon>Mycosphaerellales</taxon>
        <taxon>Mycosphaerellaceae</taxon>
        <taxon>Lecanosticta</taxon>
    </lineage>
</organism>
<dbReference type="Proteomes" id="UP001296104">
    <property type="component" value="Unassembled WGS sequence"/>
</dbReference>
<accession>A0AAI8YS89</accession>
<comment type="caution">
    <text evidence="2">The sequence shown here is derived from an EMBL/GenBank/DDBJ whole genome shotgun (WGS) entry which is preliminary data.</text>
</comment>